<dbReference type="SUPFAM" id="SSF49478">
    <property type="entry name" value="Cna protein B-type domain"/>
    <property type="match status" value="1"/>
</dbReference>
<dbReference type="Gene3D" id="2.60.40.10">
    <property type="entry name" value="Immunoglobulins"/>
    <property type="match status" value="5"/>
</dbReference>
<keyword evidence="3" id="KW-0732">Signal</keyword>
<name>A0A4R9C155_9FIRM</name>
<proteinExistence type="inferred from homology"/>
<evidence type="ECO:0008006" key="8">
    <source>
        <dbReference type="Google" id="ProtNLM"/>
    </source>
</evidence>
<dbReference type="NCBIfam" id="NF033903">
    <property type="entry name" value="VaFE_rpt"/>
    <property type="match status" value="2"/>
</dbReference>
<keyword evidence="2" id="KW-0964">Secreted</keyword>
<dbReference type="RefSeq" id="WP_134768838.1">
    <property type="nucleotide sequence ID" value="NZ_SCFR01000013.1"/>
</dbReference>
<evidence type="ECO:0000259" key="4">
    <source>
        <dbReference type="Pfam" id="PF17802"/>
    </source>
</evidence>
<feature type="domain" description="SpaA-like prealbumin fold" evidence="4">
    <location>
        <begin position="714"/>
        <end position="774"/>
    </location>
</feature>
<dbReference type="InterPro" id="IPR041033">
    <property type="entry name" value="SpaA_PFL_dom_1"/>
</dbReference>
<dbReference type="InterPro" id="IPR013783">
    <property type="entry name" value="Ig-like_fold"/>
</dbReference>
<evidence type="ECO:0000256" key="1">
    <source>
        <dbReference type="ARBA" id="ARBA00007257"/>
    </source>
</evidence>
<dbReference type="InterPro" id="IPR041100">
    <property type="entry name" value="TQ"/>
</dbReference>
<gene>
    <name evidence="6" type="ORF">EQF91_04535</name>
</gene>
<dbReference type="Pfam" id="PF18202">
    <property type="entry name" value="TQ"/>
    <property type="match status" value="2"/>
</dbReference>
<evidence type="ECO:0000313" key="6">
    <source>
        <dbReference type="EMBL" id="TFF66071.1"/>
    </source>
</evidence>
<accession>A0A4R9C155</accession>
<feature type="domain" description="T-Q ester bond containing" evidence="5">
    <location>
        <begin position="1240"/>
        <end position="1361"/>
    </location>
</feature>
<feature type="domain" description="SpaA-like prealbumin fold" evidence="4">
    <location>
        <begin position="436"/>
        <end position="540"/>
    </location>
</feature>
<protein>
    <recommendedName>
        <fullName evidence="8">LPXTG cell wall anchor domain-containing protein</fullName>
    </recommendedName>
</protein>
<dbReference type="Pfam" id="PF17802">
    <property type="entry name" value="SpaA"/>
    <property type="match status" value="5"/>
</dbReference>
<comment type="caution">
    <text evidence="6">The sequence shown here is derived from an EMBL/GenBank/DDBJ whole genome shotgun (WGS) entry which is preliminary data.</text>
</comment>
<keyword evidence="7" id="KW-1185">Reference proteome</keyword>
<feature type="domain" description="SpaA-like prealbumin fold" evidence="4">
    <location>
        <begin position="559"/>
        <end position="654"/>
    </location>
</feature>
<feature type="domain" description="SpaA-like prealbumin fold" evidence="4">
    <location>
        <begin position="1027"/>
        <end position="1114"/>
    </location>
</feature>
<dbReference type="PANTHER" id="PTHR36108">
    <property type="entry name" value="COLOSSIN-B-RELATED"/>
    <property type="match status" value="1"/>
</dbReference>
<comment type="similarity">
    <text evidence="1">Belongs to the serine-aspartate repeat-containing protein (SDr) family.</text>
</comment>
<evidence type="ECO:0000313" key="7">
    <source>
        <dbReference type="Proteomes" id="UP000297454"/>
    </source>
</evidence>
<dbReference type="PANTHER" id="PTHR36108:SF13">
    <property type="entry name" value="COLOSSIN-B-RELATED"/>
    <property type="match status" value="1"/>
</dbReference>
<dbReference type="EMBL" id="SCFR01000013">
    <property type="protein sequence ID" value="TFF66071.1"/>
    <property type="molecule type" value="Genomic_DNA"/>
</dbReference>
<sequence>MKKIKNKLTKSLSAILAFAILISGIIIPNKIVSAAPSGIKVTNHGGGEGRGSDYFSSSDGYYIFCGEASLTPPVNPGETKKLTGWSEESNTTIRKIAYYGYASPQKWSGADNFDLYGTPAGHAPKGTNAYHLTHYALSNEWGTSSQYYTSSDVMQKFISFINKKPNAPSWFKVYSTKSGGSQRMFAWNFNKPKPNTMWLEVQKTNTEGELLDKVEFHVWYKGKNDGKKGSVQNPWKYITYDSNSMYTKGDGKKQEAYHGKFVDNFSDTRYSHIVVKEIKTLDGYILDTKEQEVKLVLDGYTPTKEHLTGQGTSHVLKFVNHKKTTPKKQNLSLLKTSANKTLTDIAKAGYSLEGAEYGVYKSYDNATNHKNKIDILTTNEHGKSNTLNLDKGKYFVRETKAPKGFKLDQQIYEVDLTSKDQMLNVKDEPLFDPLNIMLKKQGDDNRPLEGAEFTVNFYDGIYQDVSGLKPTRTWKFKTDIKGAIQFNENWKISGDELFKDQYGVTLGLKGTYEFIETKAPKGYILDPTPVLAYVKENGATNPGTVYNMPIVKNERDKKELKLVKVDSETGKQIPQSGVIFNILDKDMKKLTIGGESEFKTNDKGIITIKEKVLPGIYYIKEIKAPSGYYLDPNGKAIKIEIFEKDTKVIIKEIKNTPQKGRLILEKTANLLFATKSNEKDKTITDLVFKDGLLASTKWELRAKEDIISNDKVTTLYKKGDLVDTLITNSTSAVSSKELPLGKYTLKEISAPKEYLVDSKVYDIEFTSQSQEVRVSSKSVKAYNERKELTFEFSKTFEDTKLFTIEPKATFGLFLNEDYKENGVTIKKDTLLDKVTIDVNNITEKVTEKEVNGTKEVKEDVISYEISTFTEKKVDNKDKPIFSKDKENPEVVGYESKVERTIDKVFKFNTLEEKDKKIAELEQQKIIYSIKEFKTTVTRQVEDTENKVLEKVIERKAKGKFKNILIDGKFYIKEISTAKGYVLDSTKHETGFDFKTTDKKENTVIGANIVNKLNRITLDVTKIEAGSVQEGNKKVVSGAEYVLIATDSKKGETIVGKYITDENGKIIVENLPNGNYIFKETQSPDGYFKNEEEINLNITDKKDGSTYKVEVENEKIPEIKTNATDKETGKKTVNPFNIIQIKDIVKYKDLIIGKEYNVKGVLMDKEINKPILDKKGNEVRAEITFIPEKRNGEVELIFTINADILRGKTTVVFEDLYKDGKLLVSHNDINDKDQTVKISNPEIKTKFTDIKGDKTISGNYKIRLVDNVEYKDLIIGNEYEVKMRVAIKGTNPIEFIKDENGNDLVVIKKFIADKKDGIIQIEVDLDLSTLKGKEIVAFEKIYQNGKLIATHEDINDKDQTIQIQAPELPLTGSLKQHTNLVIGGLLLACGLIVLNRKKLIQKNSLEEE</sequence>
<feature type="domain" description="SpaA-like prealbumin fold" evidence="4">
    <location>
        <begin position="349"/>
        <end position="427"/>
    </location>
</feature>
<dbReference type="Proteomes" id="UP000297454">
    <property type="component" value="Unassembled WGS sequence"/>
</dbReference>
<dbReference type="Gene3D" id="2.60.40.3930">
    <property type="match status" value="2"/>
</dbReference>
<organism evidence="6 7">
    <name type="scientific">Helcococcus ovis</name>
    <dbReference type="NCBI Taxonomy" id="72026"/>
    <lineage>
        <taxon>Bacteria</taxon>
        <taxon>Bacillati</taxon>
        <taxon>Bacillota</taxon>
        <taxon>Tissierellia</taxon>
        <taxon>Tissierellales</taxon>
        <taxon>Peptoniphilaceae</taxon>
        <taxon>Helcococcus</taxon>
    </lineage>
</organism>
<evidence type="ECO:0000256" key="3">
    <source>
        <dbReference type="ARBA" id="ARBA00022729"/>
    </source>
</evidence>
<evidence type="ECO:0000256" key="2">
    <source>
        <dbReference type="ARBA" id="ARBA00022525"/>
    </source>
</evidence>
<feature type="domain" description="T-Q ester bond containing" evidence="5">
    <location>
        <begin position="1116"/>
        <end position="1236"/>
    </location>
</feature>
<reference evidence="6 7" key="1">
    <citation type="submission" date="2019-01" db="EMBL/GenBank/DDBJ databases">
        <title>Draft Genome Sequences of Helcococcus ovis Strains Isolated from the Uterus and Vagina of Dairy Cows with Metritis.</title>
        <authorList>
            <person name="Cunha F."/>
            <person name="Jeon S.J."/>
            <person name="Kutzer P."/>
            <person name="Galvao K.N."/>
        </authorList>
    </citation>
    <scope>NUCLEOTIDE SEQUENCE [LARGE SCALE GENOMIC DNA]</scope>
    <source>
        <strain evidence="6 7">KG-37</strain>
    </source>
</reference>
<evidence type="ECO:0000259" key="5">
    <source>
        <dbReference type="Pfam" id="PF18202"/>
    </source>
</evidence>